<dbReference type="EMBL" id="LSEF01000024">
    <property type="protein sequence ID" value="OAF19490.1"/>
    <property type="molecule type" value="Genomic_DNA"/>
</dbReference>
<keyword evidence="3" id="KW-1015">Disulfide bond</keyword>
<proteinExistence type="predicted"/>
<evidence type="ECO:0000256" key="5">
    <source>
        <dbReference type="SAM" id="SignalP"/>
    </source>
</evidence>
<dbReference type="SUPFAM" id="SSF52833">
    <property type="entry name" value="Thioredoxin-like"/>
    <property type="match status" value="1"/>
</dbReference>
<feature type="signal peptide" evidence="5">
    <location>
        <begin position="1"/>
        <end position="26"/>
    </location>
</feature>
<name>A0A176ZFN2_9BRAD</name>
<feature type="domain" description="Thioredoxin" evidence="6">
    <location>
        <begin position="57"/>
        <end position="251"/>
    </location>
</feature>
<accession>A0A176ZFN2</accession>
<dbReference type="GO" id="GO:0016491">
    <property type="term" value="F:oxidoreductase activity"/>
    <property type="evidence" value="ECO:0007669"/>
    <property type="project" value="UniProtKB-KW"/>
</dbReference>
<reference evidence="7 8" key="1">
    <citation type="submission" date="2016-02" db="EMBL/GenBank/DDBJ databases">
        <title>Draft genome sequence of the strain BR 10247T Bradyrhizobium neotropicale isolated from nodules of Centrolobium paraense.</title>
        <authorList>
            <person name="Simoes-Araujo J.L."/>
            <person name="Barauna A.C."/>
            <person name="Silva K."/>
            <person name="Zilli J.E."/>
        </authorList>
    </citation>
    <scope>NUCLEOTIDE SEQUENCE [LARGE SCALE GENOMIC DNA]</scope>
    <source>
        <strain evidence="7 8">BR 10247</strain>
    </source>
</reference>
<dbReference type="PANTHER" id="PTHR13887">
    <property type="entry name" value="GLUTATHIONE S-TRANSFERASE KAPPA"/>
    <property type="match status" value="1"/>
</dbReference>
<dbReference type="CDD" id="cd03023">
    <property type="entry name" value="DsbA_Com1_like"/>
    <property type="match status" value="1"/>
</dbReference>
<dbReference type="Pfam" id="PF18312">
    <property type="entry name" value="ScsC_N"/>
    <property type="match status" value="1"/>
</dbReference>
<dbReference type="Pfam" id="PF01323">
    <property type="entry name" value="DSBA"/>
    <property type="match status" value="1"/>
</dbReference>
<evidence type="ECO:0000256" key="3">
    <source>
        <dbReference type="ARBA" id="ARBA00023157"/>
    </source>
</evidence>
<dbReference type="InterPro" id="IPR013766">
    <property type="entry name" value="Thioredoxin_domain"/>
</dbReference>
<dbReference type="AlphaFoldDB" id="A0A176ZFN2"/>
<evidence type="ECO:0000256" key="1">
    <source>
        <dbReference type="ARBA" id="ARBA00022729"/>
    </source>
</evidence>
<evidence type="ECO:0000259" key="6">
    <source>
        <dbReference type="PROSITE" id="PS51352"/>
    </source>
</evidence>
<sequence>MPSLRLFVPALFALAIGCGVTGPASADSFSDAQRTDIEAIIKNYLVTHPEVLEEAMTELSKRQAAAEAQKHEASIAQNADAIFNSPRQVVLGNKDGDVTFVEFFDYNCGYCKRAMTDMLDLMKNDPKLKVVLKEFPVLSQGSVEAAQVAVAVRMQDPTGKKYLDFHQKLLGGRGQADKAHALAAAKEAGLDVAKIEKDMANPEVRATIEENFKLAEAMGMNGTPSYVIGKQIVVGAIGLDGLKEKIGVARCGKATC</sequence>
<dbReference type="Gene3D" id="3.40.30.10">
    <property type="entry name" value="Glutaredoxin"/>
    <property type="match status" value="1"/>
</dbReference>
<gene>
    <name evidence="7" type="ORF">AXW67_01555</name>
</gene>
<evidence type="ECO:0000256" key="2">
    <source>
        <dbReference type="ARBA" id="ARBA00023002"/>
    </source>
</evidence>
<dbReference type="Proteomes" id="UP000077173">
    <property type="component" value="Unassembled WGS sequence"/>
</dbReference>
<keyword evidence="2" id="KW-0560">Oxidoreductase</keyword>
<evidence type="ECO:0000313" key="8">
    <source>
        <dbReference type="Proteomes" id="UP000077173"/>
    </source>
</evidence>
<keyword evidence="4" id="KW-0676">Redox-active center</keyword>
<dbReference type="PROSITE" id="PS51352">
    <property type="entry name" value="THIOREDOXIN_2"/>
    <property type="match status" value="1"/>
</dbReference>
<dbReference type="InterPro" id="IPR001853">
    <property type="entry name" value="DSBA-like_thioredoxin_dom"/>
</dbReference>
<dbReference type="RefSeq" id="WP_027553671.1">
    <property type="nucleotide sequence ID" value="NZ_LSEF01000024.1"/>
</dbReference>
<comment type="caution">
    <text evidence="7">The sequence shown here is derived from an EMBL/GenBank/DDBJ whole genome shotgun (WGS) entry which is preliminary data.</text>
</comment>
<dbReference type="InterPro" id="IPR036249">
    <property type="entry name" value="Thioredoxin-like_sf"/>
</dbReference>
<keyword evidence="1 5" id="KW-0732">Signal</keyword>
<feature type="chain" id="PRO_5008056009" evidence="5">
    <location>
        <begin position="27"/>
        <end position="256"/>
    </location>
</feature>
<keyword evidence="8" id="KW-1185">Reference proteome</keyword>
<dbReference type="InterPro" id="IPR041205">
    <property type="entry name" value="ScsC_N"/>
</dbReference>
<dbReference type="PROSITE" id="PS51257">
    <property type="entry name" value="PROKAR_LIPOPROTEIN"/>
    <property type="match status" value="1"/>
</dbReference>
<evidence type="ECO:0000256" key="4">
    <source>
        <dbReference type="ARBA" id="ARBA00023284"/>
    </source>
</evidence>
<organism evidence="7 8">
    <name type="scientific">Bradyrhizobium neotropicale</name>
    <dbReference type="NCBI Taxonomy" id="1497615"/>
    <lineage>
        <taxon>Bacteria</taxon>
        <taxon>Pseudomonadati</taxon>
        <taxon>Pseudomonadota</taxon>
        <taxon>Alphaproteobacteria</taxon>
        <taxon>Hyphomicrobiales</taxon>
        <taxon>Nitrobacteraceae</taxon>
        <taxon>Bradyrhizobium</taxon>
    </lineage>
</organism>
<protein>
    <submittedName>
        <fullName evidence="7">Disulfide bond formation protein DsbA</fullName>
    </submittedName>
</protein>
<dbReference type="PANTHER" id="PTHR13887:SF14">
    <property type="entry name" value="DISULFIDE BOND FORMATION PROTEIN D"/>
    <property type="match status" value="1"/>
</dbReference>
<evidence type="ECO:0000313" key="7">
    <source>
        <dbReference type="EMBL" id="OAF19490.1"/>
    </source>
</evidence>